<dbReference type="Proteomes" id="UP000016928">
    <property type="component" value="Unassembled WGS sequence"/>
</dbReference>
<accession>N4U8Z4</accession>
<dbReference type="EMBL" id="KB730103">
    <property type="protein sequence ID" value="ENH72318.1"/>
    <property type="molecule type" value="Genomic_DNA"/>
</dbReference>
<reference evidence="3" key="2">
    <citation type="journal article" date="2014" name="PLoS ONE">
        <title>Genome and Transcriptome Analysis of the Fungal Pathogen Fusarium oxysporum f. sp. cubense Causing Banana Vascular Wilt Disease.</title>
        <authorList>
            <person name="Guo L."/>
            <person name="Han L."/>
            <person name="Yang L."/>
            <person name="Zeng H."/>
            <person name="Fan D."/>
            <person name="Zhu Y."/>
            <person name="Feng Y."/>
            <person name="Wang G."/>
            <person name="Peng C."/>
            <person name="Jiang X."/>
            <person name="Zhou D."/>
            <person name="Ni P."/>
            <person name="Liang C."/>
            <person name="Liu L."/>
            <person name="Wang J."/>
            <person name="Mao C."/>
            <person name="Fang X."/>
            <person name="Peng M."/>
            <person name="Huang J."/>
        </authorList>
    </citation>
    <scope>NUCLEOTIDE SEQUENCE [LARGE SCALE GENOMIC DNA]</scope>
    <source>
        <strain evidence="3">race 1</strain>
    </source>
</reference>
<evidence type="ECO:0000313" key="2">
    <source>
        <dbReference type="EMBL" id="ENH72318.1"/>
    </source>
</evidence>
<feature type="region of interest" description="Disordered" evidence="1">
    <location>
        <begin position="77"/>
        <end position="98"/>
    </location>
</feature>
<dbReference type="VEuPathDB" id="FungiDB:FOC1_g10004559"/>
<dbReference type="AlphaFoldDB" id="N4U8Z4"/>
<sequence>MPVLNNSLPSGRELVEVRRQLALQDAADRAFDSAVRRLPWLGGKHGQRVSENLANKDCFQEEYDNATPWAVALYPHPLQPNRRRNDKSNSLGGPLGVKSKVEPMGRDLATKGAQIAGEKAGQAIEAEIAGKAGLAGAIAAVGTWLGRLLGTPALVVGNVIGGLLGSLTGPTLVGCVVHPLTNGHVLQIISYYYFSHCQSLHPILRVEIKRPKSSSTSANSAGV</sequence>
<organism evidence="2 3">
    <name type="scientific">Fusarium oxysporum f. sp. cubense (strain race 1)</name>
    <name type="common">Panama disease fungus</name>
    <dbReference type="NCBI Taxonomy" id="1229664"/>
    <lineage>
        <taxon>Eukaryota</taxon>
        <taxon>Fungi</taxon>
        <taxon>Dikarya</taxon>
        <taxon>Ascomycota</taxon>
        <taxon>Pezizomycotina</taxon>
        <taxon>Sordariomycetes</taxon>
        <taxon>Hypocreomycetidae</taxon>
        <taxon>Hypocreales</taxon>
        <taxon>Nectriaceae</taxon>
        <taxon>Fusarium</taxon>
        <taxon>Fusarium oxysporum species complex</taxon>
    </lineage>
</organism>
<protein>
    <submittedName>
        <fullName evidence="2">Uncharacterized protein</fullName>
    </submittedName>
</protein>
<reference evidence="3" key="1">
    <citation type="submission" date="2012-09" db="EMBL/GenBank/DDBJ databases">
        <title>Genome sequencing and comparative transcriptomics of race 1 and race 4 of banana pathogen: Fusarium oxysporum f. sp. cubense.</title>
        <authorList>
            <person name="Fang X."/>
            <person name="Huang J."/>
        </authorList>
    </citation>
    <scope>NUCLEOTIDE SEQUENCE [LARGE SCALE GENOMIC DNA]</scope>
    <source>
        <strain evidence="3">race 1</strain>
    </source>
</reference>
<name>N4U8Z4_FUSC1</name>
<proteinExistence type="predicted"/>
<evidence type="ECO:0000256" key="1">
    <source>
        <dbReference type="SAM" id="MobiDB-lite"/>
    </source>
</evidence>
<dbReference type="OrthoDB" id="5430701at2759"/>
<gene>
    <name evidence="2" type="ORF">FOC1_g10004559</name>
</gene>
<evidence type="ECO:0000313" key="3">
    <source>
        <dbReference type="Proteomes" id="UP000016928"/>
    </source>
</evidence>
<dbReference type="HOGENOM" id="CLU_1475202_0_0_1"/>